<dbReference type="InterPro" id="IPR036259">
    <property type="entry name" value="MFS_trans_sf"/>
</dbReference>
<keyword evidence="1" id="KW-1133">Transmembrane helix</keyword>
<dbReference type="Gene3D" id="1.20.1250.20">
    <property type="entry name" value="MFS general substrate transporter like domains"/>
    <property type="match status" value="1"/>
</dbReference>
<dbReference type="SUPFAM" id="SSF103473">
    <property type="entry name" value="MFS general substrate transporter"/>
    <property type="match status" value="1"/>
</dbReference>
<name>A0A7S3IW85_9SPIT</name>
<keyword evidence="1" id="KW-0812">Transmembrane</keyword>
<feature type="transmembrane region" description="Helical" evidence="1">
    <location>
        <begin position="77"/>
        <end position="98"/>
    </location>
</feature>
<organism evidence="2">
    <name type="scientific">Strombidium inclinatum</name>
    <dbReference type="NCBI Taxonomy" id="197538"/>
    <lineage>
        <taxon>Eukaryota</taxon>
        <taxon>Sar</taxon>
        <taxon>Alveolata</taxon>
        <taxon>Ciliophora</taxon>
        <taxon>Intramacronucleata</taxon>
        <taxon>Spirotrichea</taxon>
        <taxon>Oligotrichia</taxon>
        <taxon>Strombidiidae</taxon>
        <taxon>Strombidium</taxon>
    </lineage>
</organism>
<dbReference type="AlphaFoldDB" id="A0A7S3IW85"/>
<protein>
    <submittedName>
        <fullName evidence="2">Uncharacterized protein</fullName>
    </submittedName>
</protein>
<evidence type="ECO:0000256" key="1">
    <source>
        <dbReference type="SAM" id="Phobius"/>
    </source>
</evidence>
<feature type="transmembrane region" description="Helical" evidence="1">
    <location>
        <begin position="138"/>
        <end position="156"/>
    </location>
</feature>
<reference evidence="2" key="1">
    <citation type="submission" date="2021-01" db="EMBL/GenBank/DDBJ databases">
        <authorList>
            <person name="Corre E."/>
            <person name="Pelletier E."/>
            <person name="Niang G."/>
            <person name="Scheremetjew M."/>
            <person name="Finn R."/>
            <person name="Kale V."/>
            <person name="Holt S."/>
            <person name="Cochrane G."/>
            <person name="Meng A."/>
            <person name="Brown T."/>
            <person name="Cohen L."/>
        </authorList>
    </citation>
    <scope>NUCLEOTIDE SEQUENCE</scope>
    <source>
        <strain evidence="2">S3</strain>
    </source>
</reference>
<proteinExistence type="predicted"/>
<sequence>MAFCTFSYYLINFEVKYMTGSMVRNTLVSQTAEFLSTLGGGLIYYKLGARYGLSSQFVLTIIGSVFLIKYGDNEKALPIIIVLTKFGATAALTMVYIANVKLIPTKFSTTVFGFWNVLARSVNSLSPLLSEMQEPTPMIVNICISAVAAVMSMLLVEKMPDFR</sequence>
<keyword evidence="1" id="KW-0472">Membrane</keyword>
<accession>A0A7S3IW85</accession>
<evidence type="ECO:0000313" key="2">
    <source>
        <dbReference type="EMBL" id="CAE0332583.1"/>
    </source>
</evidence>
<feature type="transmembrane region" description="Helical" evidence="1">
    <location>
        <begin position="51"/>
        <end position="70"/>
    </location>
</feature>
<dbReference type="EMBL" id="HBIH01032994">
    <property type="protein sequence ID" value="CAE0332583.1"/>
    <property type="molecule type" value="Transcribed_RNA"/>
</dbReference>
<gene>
    <name evidence="2" type="ORF">SINC0208_LOCUS13220</name>
</gene>